<dbReference type="GO" id="GO:0008757">
    <property type="term" value="F:S-adenosylmethionine-dependent methyltransferase activity"/>
    <property type="evidence" value="ECO:0007669"/>
    <property type="project" value="InterPro"/>
</dbReference>
<dbReference type="GO" id="GO:0032259">
    <property type="term" value="P:methylation"/>
    <property type="evidence" value="ECO:0007669"/>
    <property type="project" value="UniProtKB-KW"/>
</dbReference>
<accession>A0A395M4Z7</accession>
<evidence type="ECO:0000313" key="2">
    <source>
        <dbReference type="EMBL" id="RFM25014.1"/>
    </source>
</evidence>
<proteinExistence type="predicted"/>
<keyword evidence="2" id="KW-0489">Methyltransferase</keyword>
<name>A0A395M4Z7_9BACT</name>
<dbReference type="Proteomes" id="UP000266389">
    <property type="component" value="Unassembled WGS sequence"/>
</dbReference>
<comment type="caution">
    <text evidence="2">The sequence shown here is derived from an EMBL/GenBank/DDBJ whole genome shotgun (WGS) entry which is preliminary data.</text>
</comment>
<dbReference type="SUPFAM" id="SSF53335">
    <property type="entry name" value="S-adenosyl-L-methionine-dependent methyltransferases"/>
    <property type="match status" value="1"/>
</dbReference>
<dbReference type="Gene3D" id="3.40.50.150">
    <property type="entry name" value="Vaccinia Virus protein VP39"/>
    <property type="match status" value="1"/>
</dbReference>
<organism evidence="2 3">
    <name type="scientific">Candidatus Thermochlorobacter aerophilus</name>
    <dbReference type="NCBI Taxonomy" id="1868324"/>
    <lineage>
        <taxon>Bacteria</taxon>
        <taxon>Pseudomonadati</taxon>
        <taxon>Chlorobiota</taxon>
        <taxon>Chlorobiia</taxon>
        <taxon>Chlorobiales</taxon>
        <taxon>Candidatus Thermochlorobacteriaceae</taxon>
        <taxon>Candidatus Thermochlorobacter</taxon>
    </lineage>
</organism>
<evidence type="ECO:0000313" key="3">
    <source>
        <dbReference type="Proteomes" id="UP000266389"/>
    </source>
</evidence>
<gene>
    <name evidence="2" type="ORF">D0433_02195</name>
</gene>
<dbReference type="InterPro" id="IPR029063">
    <property type="entry name" value="SAM-dependent_MTases_sf"/>
</dbReference>
<protein>
    <submittedName>
        <fullName evidence="2">Methyltransferase domain-containing protein</fullName>
    </submittedName>
</protein>
<feature type="domain" description="Methyltransferase type 11" evidence="1">
    <location>
        <begin position="6"/>
        <end position="48"/>
    </location>
</feature>
<keyword evidence="2" id="KW-0808">Transferase</keyword>
<sequence>MTFRKKLPFGDNTVDCIYTSHTLEHLSKADGYQMLSESYRVLKPNGVMRVVVPDLRAIVADYLQNKIKSDEFLIALHVGYEEDSDSRLKKLLAPFVRFPHKCMYDETRLVEIMNDIGFKARIMKPFESEISDIDEIEIESRTIDAVIVEGKK</sequence>
<evidence type="ECO:0000259" key="1">
    <source>
        <dbReference type="Pfam" id="PF08241"/>
    </source>
</evidence>
<dbReference type="InterPro" id="IPR013216">
    <property type="entry name" value="Methyltransf_11"/>
</dbReference>
<dbReference type="Pfam" id="PF08241">
    <property type="entry name" value="Methyltransf_11"/>
    <property type="match status" value="1"/>
</dbReference>
<reference evidence="2 3" key="1">
    <citation type="journal article" date="2011" name="ISME J.">
        <title>Community ecology of hot spring cyanobacterial mats: predominant populations and their functional potential.</title>
        <authorList>
            <person name="Klatt C.G."/>
            <person name="Wood J.M."/>
            <person name="Rusch D.B."/>
            <person name="Bateson M.M."/>
            <person name="Hamamura N."/>
            <person name="Heidelberg J.F."/>
            <person name="Grossman A.R."/>
            <person name="Bhaya D."/>
            <person name="Cohan F.M."/>
            <person name="Kuhl M."/>
            <person name="Bryant D.A."/>
            <person name="Ward D.M."/>
        </authorList>
    </citation>
    <scope>NUCLEOTIDE SEQUENCE [LARGE SCALE GENOMIC DNA]</scope>
    <source>
        <strain evidence="2">OS</strain>
    </source>
</reference>
<dbReference type="AlphaFoldDB" id="A0A395M4Z7"/>
<dbReference type="EMBL" id="PHFL01000010">
    <property type="protein sequence ID" value="RFM25014.1"/>
    <property type="molecule type" value="Genomic_DNA"/>
</dbReference>